<feature type="transmembrane region" description="Helical" evidence="1">
    <location>
        <begin position="412"/>
        <end position="437"/>
    </location>
</feature>
<gene>
    <name evidence="2" type="ORF">A2628_00315</name>
</gene>
<keyword evidence="1" id="KW-0472">Membrane</keyword>
<dbReference type="Proteomes" id="UP000179221">
    <property type="component" value="Unassembled WGS sequence"/>
</dbReference>
<dbReference type="AlphaFoldDB" id="A0A1F7YF69"/>
<sequence>MNENSEKIDEFTLSREILNLIDSYKEAGGGKKNGSIESTIKVSQVLGPLAFFYERVRNALEYKGEHLIKRNAIERMLRRQIWERRSHDPKILADTLIKELIWARYVKNDSVPKRKLTLISKIIAKYLKIFAALSRTADNYNYTDLKDWLLGIFSCEIEEVLDSSYFYKEALNYAVFSWFKKNYEWLDGGLSQKEKETQIFIAVHRSLSKSDKAGIRYRLLKVYYPSWIEMKDEEFPVNLEKLINSYREIEKEITSPYQSKMYRFVQRQSAAFLVLREVIGDNPELAMDVINKPQKLEAKIKEVCSNKYSQIRRRVNRGILRSIIYIFLTKVLLAILIEAPYEIFFKDRFNVVPILINVMFPPFLMFLVGLSIRKPDEDNTQRIITIINSFVYSGSDSIKQEFSLVSNTGGGLIYRIFFVIYSLLFLLTFGGISLILFDLGFNIMSAGIFFVFISLVLLFAYRIRYTAGELSVRGEKESFMSHMITNLALPLLNLGSWLSQGLQKFNFLLLFMDFLIEAPLKNIIRVFEEWTSFIKEKREEVVEVPN</sequence>
<organism evidence="2 3">
    <name type="scientific">Candidatus Woesebacteria bacterium RIFCSPHIGHO2_01_FULL_40_22</name>
    <dbReference type="NCBI Taxonomy" id="1802499"/>
    <lineage>
        <taxon>Bacteria</taxon>
        <taxon>Candidatus Woeseibacteriota</taxon>
    </lineage>
</organism>
<dbReference type="EMBL" id="MGGL01000017">
    <property type="protein sequence ID" value="OGM25976.1"/>
    <property type="molecule type" value="Genomic_DNA"/>
</dbReference>
<name>A0A1F7YF69_9BACT</name>
<evidence type="ECO:0000313" key="3">
    <source>
        <dbReference type="Proteomes" id="UP000179221"/>
    </source>
</evidence>
<reference evidence="2 3" key="1">
    <citation type="journal article" date="2016" name="Nat. Commun.">
        <title>Thousands of microbial genomes shed light on interconnected biogeochemical processes in an aquifer system.</title>
        <authorList>
            <person name="Anantharaman K."/>
            <person name="Brown C.T."/>
            <person name="Hug L.A."/>
            <person name="Sharon I."/>
            <person name="Castelle C.J."/>
            <person name="Probst A.J."/>
            <person name="Thomas B.C."/>
            <person name="Singh A."/>
            <person name="Wilkins M.J."/>
            <person name="Karaoz U."/>
            <person name="Brodie E.L."/>
            <person name="Williams K.H."/>
            <person name="Hubbard S.S."/>
            <person name="Banfield J.F."/>
        </authorList>
    </citation>
    <scope>NUCLEOTIDE SEQUENCE [LARGE SCALE GENOMIC DNA]</scope>
</reference>
<feature type="transmembrane region" description="Helical" evidence="1">
    <location>
        <begin position="349"/>
        <end position="372"/>
    </location>
</feature>
<evidence type="ECO:0000256" key="1">
    <source>
        <dbReference type="SAM" id="Phobius"/>
    </source>
</evidence>
<proteinExistence type="predicted"/>
<feature type="transmembrane region" description="Helical" evidence="1">
    <location>
        <begin position="443"/>
        <end position="461"/>
    </location>
</feature>
<comment type="caution">
    <text evidence="2">The sequence shown here is derived from an EMBL/GenBank/DDBJ whole genome shotgun (WGS) entry which is preliminary data.</text>
</comment>
<feature type="transmembrane region" description="Helical" evidence="1">
    <location>
        <begin position="318"/>
        <end position="337"/>
    </location>
</feature>
<evidence type="ECO:0000313" key="2">
    <source>
        <dbReference type="EMBL" id="OGM25976.1"/>
    </source>
</evidence>
<accession>A0A1F7YF69</accession>
<protein>
    <submittedName>
        <fullName evidence="2">Uncharacterized protein</fullName>
    </submittedName>
</protein>
<keyword evidence="1" id="KW-1133">Transmembrane helix</keyword>
<keyword evidence="1" id="KW-0812">Transmembrane</keyword>